<evidence type="ECO:0000256" key="10">
    <source>
        <dbReference type="NCBIfam" id="TIGR02150"/>
    </source>
</evidence>
<dbReference type="OrthoDB" id="9809458at2"/>
<dbReference type="PIRSF" id="PIRSF018427">
    <property type="entry name" value="Isopntndiph_ism"/>
    <property type="match status" value="1"/>
</dbReference>
<evidence type="ECO:0000313" key="13">
    <source>
        <dbReference type="Proteomes" id="UP000249248"/>
    </source>
</evidence>
<dbReference type="GO" id="GO:0046872">
    <property type="term" value="F:metal ion binding"/>
    <property type="evidence" value="ECO:0007669"/>
    <property type="project" value="UniProtKB-KW"/>
</dbReference>
<dbReference type="InterPro" id="IPR056375">
    <property type="entry name" value="Idi_bact"/>
</dbReference>
<keyword evidence="7" id="KW-0464">Manganese</keyword>
<keyword evidence="9 12" id="KW-0413">Isomerase</keyword>
<evidence type="ECO:0000256" key="1">
    <source>
        <dbReference type="ARBA" id="ARBA00004826"/>
    </source>
</evidence>
<dbReference type="InterPro" id="IPR000086">
    <property type="entry name" value="NUDIX_hydrolase_dom"/>
</dbReference>
<dbReference type="Pfam" id="PF00293">
    <property type="entry name" value="NUDIX"/>
    <property type="match status" value="1"/>
</dbReference>
<protein>
    <recommendedName>
        <fullName evidence="3 10">Isopentenyl-diphosphate delta-isomerase</fullName>
        <ecNumber evidence="3 10">5.3.3.2</ecNumber>
    </recommendedName>
</protein>
<evidence type="ECO:0000256" key="2">
    <source>
        <dbReference type="ARBA" id="ARBA00007579"/>
    </source>
</evidence>
<dbReference type="AlphaFoldDB" id="A0A2W1MUF0"/>
<proteinExistence type="inferred from homology"/>
<accession>A0A2W1MUF0</accession>
<dbReference type="RefSeq" id="WP_111064655.1">
    <property type="nucleotide sequence ID" value="NZ_JBHUCU010000004.1"/>
</dbReference>
<evidence type="ECO:0000256" key="5">
    <source>
        <dbReference type="ARBA" id="ARBA00022723"/>
    </source>
</evidence>
<evidence type="ECO:0000313" key="12">
    <source>
        <dbReference type="EMBL" id="PZE15689.1"/>
    </source>
</evidence>
<dbReference type="Gene3D" id="3.90.79.10">
    <property type="entry name" value="Nucleoside Triphosphate Pyrophosphohydrolase"/>
    <property type="match status" value="1"/>
</dbReference>
<sequence>MREFVILVNELDQELGLMEKMEAHEKGILHRAFSVFIFNKKGQMLLQQRAATKYHSPNLWTNACCSHPRKGEDITAAAKRRLKEEMGMDCTIERQFHFIYKAILDQNMIEHELDHVFTAVTDDLPRLNLNEAKAYRYAYPVDILAEIKTDPTSFTEWFKICLQEVLKTHEI</sequence>
<reference evidence="12 13" key="1">
    <citation type="submission" date="2018-06" db="EMBL/GenBank/DDBJ databases">
        <title>The draft genome sequence of Crocinitomix sp. SM1701.</title>
        <authorList>
            <person name="Zhang X."/>
        </authorList>
    </citation>
    <scope>NUCLEOTIDE SEQUENCE [LARGE SCALE GENOMIC DNA]</scope>
    <source>
        <strain evidence="12 13">SM1701</strain>
    </source>
</reference>
<dbReference type="PANTHER" id="PTHR10885:SF0">
    <property type="entry name" value="ISOPENTENYL-DIPHOSPHATE DELTA-ISOMERASE"/>
    <property type="match status" value="1"/>
</dbReference>
<keyword evidence="8" id="KW-0414">Isoprene biosynthesis</keyword>
<keyword evidence="4" id="KW-0963">Cytoplasm</keyword>
<comment type="caution">
    <text evidence="12">The sequence shown here is derived from an EMBL/GenBank/DDBJ whole genome shotgun (WGS) entry which is preliminary data.</text>
</comment>
<evidence type="ECO:0000256" key="4">
    <source>
        <dbReference type="ARBA" id="ARBA00022490"/>
    </source>
</evidence>
<dbReference type="GO" id="GO:0004452">
    <property type="term" value="F:isopentenyl-diphosphate delta-isomerase activity"/>
    <property type="evidence" value="ECO:0007669"/>
    <property type="project" value="UniProtKB-UniRule"/>
</dbReference>
<dbReference type="UniPathway" id="UPA00059">
    <property type="reaction ID" value="UER00104"/>
</dbReference>
<organism evidence="12 13">
    <name type="scientific">Putridiphycobacter roseus</name>
    <dbReference type="NCBI Taxonomy" id="2219161"/>
    <lineage>
        <taxon>Bacteria</taxon>
        <taxon>Pseudomonadati</taxon>
        <taxon>Bacteroidota</taxon>
        <taxon>Flavobacteriia</taxon>
        <taxon>Flavobacteriales</taxon>
        <taxon>Crocinitomicaceae</taxon>
        <taxon>Putridiphycobacter</taxon>
    </lineage>
</organism>
<dbReference type="EMBL" id="QKSB01000019">
    <property type="protein sequence ID" value="PZE15689.1"/>
    <property type="molecule type" value="Genomic_DNA"/>
</dbReference>
<dbReference type="GO" id="GO:0050992">
    <property type="term" value="P:dimethylallyl diphosphate biosynthetic process"/>
    <property type="evidence" value="ECO:0007669"/>
    <property type="project" value="UniProtKB-UniPathway"/>
</dbReference>
<dbReference type="Proteomes" id="UP000249248">
    <property type="component" value="Unassembled WGS sequence"/>
</dbReference>
<keyword evidence="13" id="KW-1185">Reference proteome</keyword>
<gene>
    <name evidence="12" type="ORF">DNU06_16725</name>
</gene>
<evidence type="ECO:0000256" key="8">
    <source>
        <dbReference type="ARBA" id="ARBA00023229"/>
    </source>
</evidence>
<dbReference type="CDD" id="cd02885">
    <property type="entry name" value="NUDIX_IPP_Isomerase"/>
    <property type="match status" value="1"/>
</dbReference>
<dbReference type="PROSITE" id="PS51462">
    <property type="entry name" value="NUDIX"/>
    <property type="match status" value="1"/>
</dbReference>
<name>A0A2W1MUF0_9FLAO</name>
<evidence type="ECO:0000256" key="3">
    <source>
        <dbReference type="ARBA" id="ARBA00012057"/>
    </source>
</evidence>
<evidence type="ECO:0000256" key="9">
    <source>
        <dbReference type="ARBA" id="ARBA00023235"/>
    </source>
</evidence>
<dbReference type="InterPro" id="IPR011876">
    <property type="entry name" value="IsopentenylPP_isomerase_typ1"/>
</dbReference>
<dbReference type="InterPro" id="IPR015797">
    <property type="entry name" value="NUDIX_hydrolase-like_dom_sf"/>
</dbReference>
<dbReference type="GO" id="GO:0005737">
    <property type="term" value="C:cytoplasm"/>
    <property type="evidence" value="ECO:0007669"/>
    <property type="project" value="TreeGrafter"/>
</dbReference>
<dbReference type="SUPFAM" id="SSF55811">
    <property type="entry name" value="Nudix"/>
    <property type="match status" value="1"/>
</dbReference>
<dbReference type="PANTHER" id="PTHR10885">
    <property type="entry name" value="ISOPENTENYL-DIPHOSPHATE DELTA-ISOMERASE"/>
    <property type="match status" value="1"/>
</dbReference>
<dbReference type="HAMAP" id="MF_00202">
    <property type="entry name" value="Idi"/>
    <property type="match status" value="1"/>
</dbReference>
<evidence type="ECO:0000256" key="6">
    <source>
        <dbReference type="ARBA" id="ARBA00022842"/>
    </source>
</evidence>
<keyword evidence="6" id="KW-0460">Magnesium</keyword>
<dbReference type="NCBIfam" id="NF002995">
    <property type="entry name" value="PRK03759.1"/>
    <property type="match status" value="1"/>
</dbReference>
<dbReference type="EC" id="5.3.3.2" evidence="3 10"/>
<comment type="pathway">
    <text evidence="1">Isoprenoid biosynthesis; dimethylallyl diphosphate biosynthesis; dimethylallyl diphosphate from isopentenyl diphosphate: step 1/1.</text>
</comment>
<feature type="domain" description="Nudix hydrolase" evidence="11">
    <location>
        <begin position="28"/>
        <end position="160"/>
    </location>
</feature>
<comment type="similarity">
    <text evidence="2">Belongs to the IPP isomerase type 1 family.</text>
</comment>
<keyword evidence="5" id="KW-0479">Metal-binding</keyword>
<evidence type="ECO:0000259" key="11">
    <source>
        <dbReference type="PROSITE" id="PS51462"/>
    </source>
</evidence>
<evidence type="ECO:0000256" key="7">
    <source>
        <dbReference type="ARBA" id="ARBA00023211"/>
    </source>
</evidence>
<dbReference type="GO" id="GO:0009240">
    <property type="term" value="P:isopentenyl diphosphate biosynthetic process"/>
    <property type="evidence" value="ECO:0007669"/>
    <property type="project" value="TreeGrafter"/>
</dbReference>
<dbReference type="NCBIfam" id="TIGR02150">
    <property type="entry name" value="IPP_isom_1"/>
    <property type="match status" value="1"/>
</dbReference>